<dbReference type="Pfam" id="PF03442">
    <property type="entry name" value="CBM_X2"/>
    <property type="match status" value="1"/>
</dbReference>
<evidence type="ECO:0000313" key="13">
    <source>
        <dbReference type="Proteomes" id="UP000606194"/>
    </source>
</evidence>
<dbReference type="SUPFAM" id="SSF81296">
    <property type="entry name" value="E set domains"/>
    <property type="match status" value="1"/>
</dbReference>
<evidence type="ECO:0000256" key="2">
    <source>
        <dbReference type="ARBA" id="ARBA00022729"/>
    </source>
</evidence>
<gene>
    <name evidence="12" type="ORF">GCM10010269_79770</name>
</gene>
<evidence type="ECO:0000256" key="5">
    <source>
        <dbReference type="ARBA" id="ARBA00023277"/>
    </source>
</evidence>
<accession>A0A918GCV9</accession>
<organism evidence="12 13">
    <name type="scientific">Streptomyces humidus</name>
    <dbReference type="NCBI Taxonomy" id="52259"/>
    <lineage>
        <taxon>Bacteria</taxon>
        <taxon>Bacillati</taxon>
        <taxon>Actinomycetota</taxon>
        <taxon>Actinomycetes</taxon>
        <taxon>Kitasatosporales</taxon>
        <taxon>Streptomycetaceae</taxon>
        <taxon>Streptomyces</taxon>
    </lineage>
</organism>
<evidence type="ECO:0000313" key="12">
    <source>
        <dbReference type="EMBL" id="GGS29113.1"/>
    </source>
</evidence>
<dbReference type="Pfam" id="PF00150">
    <property type="entry name" value="Cellulase"/>
    <property type="match status" value="1"/>
</dbReference>
<dbReference type="SUPFAM" id="SSF51445">
    <property type="entry name" value="(Trans)glycosidases"/>
    <property type="match status" value="1"/>
</dbReference>
<dbReference type="InterPro" id="IPR005102">
    <property type="entry name" value="Carbo-bd_X2"/>
</dbReference>
<dbReference type="Proteomes" id="UP000606194">
    <property type="component" value="Unassembled WGS sequence"/>
</dbReference>
<dbReference type="GO" id="GO:0009986">
    <property type="term" value="C:cell surface"/>
    <property type="evidence" value="ECO:0007669"/>
    <property type="project" value="TreeGrafter"/>
</dbReference>
<keyword evidence="7" id="KW-0624">Polysaccharide degradation</keyword>
<evidence type="ECO:0000259" key="11">
    <source>
        <dbReference type="Pfam" id="PF18448"/>
    </source>
</evidence>
<dbReference type="EMBL" id="BMTL01000058">
    <property type="protein sequence ID" value="GGS29113.1"/>
    <property type="molecule type" value="Genomic_DNA"/>
</dbReference>
<dbReference type="GO" id="GO:0005576">
    <property type="term" value="C:extracellular region"/>
    <property type="evidence" value="ECO:0007669"/>
    <property type="project" value="TreeGrafter"/>
</dbReference>
<evidence type="ECO:0000259" key="10">
    <source>
        <dbReference type="Pfam" id="PF03442"/>
    </source>
</evidence>
<feature type="domain" description="Carbohydrate binding X2" evidence="10">
    <location>
        <begin position="389"/>
        <end position="474"/>
    </location>
</feature>
<evidence type="ECO:0000256" key="3">
    <source>
        <dbReference type="ARBA" id="ARBA00022801"/>
    </source>
</evidence>
<evidence type="ECO:0000259" key="9">
    <source>
        <dbReference type="Pfam" id="PF00150"/>
    </source>
</evidence>
<dbReference type="Pfam" id="PF18448">
    <property type="entry name" value="CBM46"/>
    <property type="match status" value="1"/>
</dbReference>
<dbReference type="InterPro" id="IPR040946">
    <property type="entry name" value="CBM46"/>
</dbReference>
<dbReference type="InterPro" id="IPR013783">
    <property type="entry name" value="Ig-like_fold"/>
</dbReference>
<reference evidence="12" key="2">
    <citation type="submission" date="2020-09" db="EMBL/GenBank/DDBJ databases">
        <authorList>
            <person name="Sun Q."/>
            <person name="Ohkuma M."/>
        </authorList>
    </citation>
    <scope>NUCLEOTIDE SEQUENCE</scope>
    <source>
        <strain evidence="12">JCM 4386</strain>
    </source>
</reference>
<keyword evidence="4" id="KW-0136">Cellulose degradation</keyword>
<dbReference type="RefSeq" id="WP_190154194.1">
    <property type="nucleotide sequence ID" value="NZ_BMTL01000058.1"/>
</dbReference>
<evidence type="ECO:0000256" key="8">
    <source>
        <dbReference type="RuleBase" id="RU361153"/>
    </source>
</evidence>
<dbReference type="PIRSF" id="PIRSF001043">
    <property type="entry name" value="Endoglucanase_B"/>
    <property type="match status" value="1"/>
</dbReference>
<protein>
    <submittedName>
        <fullName evidence="12">Endoglucanase</fullName>
    </submittedName>
</protein>
<dbReference type="InterPro" id="IPR014756">
    <property type="entry name" value="Ig_E-set"/>
</dbReference>
<dbReference type="InterPro" id="IPR001547">
    <property type="entry name" value="Glyco_hydro_5"/>
</dbReference>
<dbReference type="InterPro" id="IPR016282">
    <property type="entry name" value="Glyco_hydro_5_endoGlcnase_B"/>
</dbReference>
<evidence type="ECO:0000256" key="6">
    <source>
        <dbReference type="ARBA" id="ARBA00023295"/>
    </source>
</evidence>
<evidence type="ECO:0000256" key="7">
    <source>
        <dbReference type="ARBA" id="ARBA00023326"/>
    </source>
</evidence>
<keyword evidence="6 8" id="KW-0326">Glycosidase</keyword>
<keyword evidence="13" id="KW-1185">Reference proteome</keyword>
<dbReference type="Gene3D" id="2.60.40.10">
    <property type="entry name" value="Immunoglobulins"/>
    <property type="match status" value="1"/>
</dbReference>
<proteinExistence type="inferred from homology"/>
<evidence type="ECO:0000256" key="4">
    <source>
        <dbReference type="ARBA" id="ARBA00023001"/>
    </source>
</evidence>
<reference evidence="12" key="1">
    <citation type="journal article" date="2014" name="Int. J. Syst. Evol. Microbiol.">
        <title>Complete genome sequence of Corynebacterium casei LMG S-19264T (=DSM 44701T), isolated from a smear-ripened cheese.</title>
        <authorList>
            <consortium name="US DOE Joint Genome Institute (JGI-PGF)"/>
            <person name="Walter F."/>
            <person name="Albersmeier A."/>
            <person name="Kalinowski J."/>
            <person name="Ruckert C."/>
        </authorList>
    </citation>
    <scope>NUCLEOTIDE SEQUENCE</scope>
    <source>
        <strain evidence="12">JCM 4386</strain>
    </source>
</reference>
<feature type="domain" description="Endoglucanase B carbohydrate binding" evidence="11">
    <location>
        <begin position="478"/>
        <end position="581"/>
    </location>
</feature>
<comment type="similarity">
    <text evidence="1 8">Belongs to the glycosyl hydrolase 5 (cellulase A) family.</text>
</comment>
<comment type="caution">
    <text evidence="12">The sequence shown here is derived from an EMBL/GenBank/DDBJ whole genome shotgun (WGS) entry which is preliminary data.</text>
</comment>
<keyword evidence="3 8" id="KW-0378">Hydrolase</keyword>
<dbReference type="Gene3D" id="3.20.20.80">
    <property type="entry name" value="Glycosidases"/>
    <property type="match status" value="1"/>
</dbReference>
<feature type="domain" description="Glycoside hydrolase family 5" evidence="9">
    <location>
        <begin position="80"/>
        <end position="356"/>
    </location>
</feature>
<sequence>MKGTHHSTGRRSRGPGRVLGLLLALVAAVSLTGTTALAVPRHDDASSARLPRPTAASVDTVAAMQPSWNLGNTLDAIPDETSWGNPPATKALFDTIKAQGFRSVRLPVTWSGHQSSTAPYTIDATWMSRVKQVVDWALADGLYVVVNVHHDSWQWIASMPTDHDNVLARFKATWTQIAAAFRDSSQALLFESNNEPQFDNTTDAQGNQYNDELNTAFHTVVRRSGGNNATRLLMLPSLHTNAGQDFLDILVREMKSLNDPYLVATVHFYGWYPFSVNVAGGTRFDATAQKDMTDTFDRIRTTLTSRGIPVYLGEYGLLSYPDHYHPARVEAGEALKYFEQFGQEARAAGVTTALWDAFNFLNRSTLQWRDPELVKQIKSSWTTRSGTASSDRIFLAKSAPITPESLTLNPNGTAFRGLWQGSSKLVAGRDYTVSGDRLTITDTALTRLAGNRAYGINAVVEARFSRGLPWKIHVTTYDRPVLSNATGGTDGLTVPTLFRGDLLATMEATYADGSNAGPTSWTPYQEFNEAFSPDYPGNALLLTSKFVNSLRDGAQATLTFHFWSGATETYRVTKSGNSVTGAVG</sequence>
<dbReference type="PANTHER" id="PTHR31297">
    <property type="entry name" value="GLUCAN ENDO-1,6-BETA-GLUCOSIDASE B"/>
    <property type="match status" value="1"/>
</dbReference>
<keyword evidence="2" id="KW-0732">Signal</keyword>
<dbReference type="GO" id="GO:0030245">
    <property type="term" value="P:cellulose catabolic process"/>
    <property type="evidence" value="ECO:0007669"/>
    <property type="project" value="UniProtKB-KW"/>
</dbReference>
<keyword evidence="5" id="KW-0119">Carbohydrate metabolism</keyword>
<dbReference type="InterPro" id="IPR050386">
    <property type="entry name" value="Glycosyl_hydrolase_5"/>
</dbReference>
<dbReference type="PANTHER" id="PTHR31297:SF41">
    <property type="entry name" value="ENDOGLUCANASE, PUTATIVE (AFU_ORTHOLOGUE AFUA_5G01830)-RELATED"/>
    <property type="match status" value="1"/>
</dbReference>
<name>A0A918GCV9_9ACTN</name>
<dbReference type="InterPro" id="IPR017853">
    <property type="entry name" value="GH"/>
</dbReference>
<dbReference type="AlphaFoldDB" id="A0A918GCV9"/>
<evidence type="ECO:0000256" key="1">
    <source>
        <dbReference type="ARBA" id="ARBA00005641"/>
    </source>
</evidence>
<dbReference type="GO" id="GO:0008422">
    <property type="term" value="F:beta-glucosidase activity"/>
    <property type="evidence" value="ECO:0007669"/>
    <property type="project" value="TreeGrafter"/>
</dbReference>